<protein>
    <submittedName>
        <fullName evidence="1">Uncharacterized protein</fullName>
    </submittedName>
</protein>
<organism evidence="1 2">
    <name type="scientific">Glonium stellatum</name>
    <dbReference type="NCBI Taxonomy" id="574774"/>
    <lineage>
        <taxon>Eukaryota</taxon>
        <taxon>Fungi</taxon>
        <taxon>Dikarya</taxon>
        <taxon>Ascomycota</taxon>
        <taxon>Pezizomycotina</taxon>
        <taxon>Dothideomycetes</taxon>
        <taxon>Pleosporomycetidae</taxon>
        <taxon>Gloniales</taxon>
        <taxon>Gloniaceae</taxon>
        <taxon>Glonium</taxon>
    </lineage>
</organism>
<gene>
    <name evidence="1" type="ORF">AOQ84DRAFT_200878</name>
</gene>
<name>A0A8E2F6C9_9PEZI</name>
<keyword evidence="2" id="KW-1185">Reference proteome</keyword>
<dbReference type="EMBL" id="KV749113">
    <property type="protein sequence ID" value="OCL11123.1"/>
    <property type="molecule type" value="Genomic_DNA"/>
</dbReference>
<dbReference type="AlphaFoldDB" id="A0A8E2F6C9"/>
<dbReference type="Proteomes" id="UP000250140">
    <property type="component" value="Unassembled WGS sequence"/>
</dbReference>
<proteinExistence type="predicted"/>
<sequence length="92" mass="10701">MHRMDSLWTVRYHATLCIRSASGSTPRRWHGVREKATMQGSRFRPEQRTKLGPPAFFNFLTMCFDVLCTSAASCFQILYVLSVWSTKAEIYY</sequence>
<reference evidence="1 2" key="1">
    <citation type="journal article" date="2016" name="Nat. Commun.">
        <title>Ectomycorrhizal ecology is imprinted in the genome of the dominant symbiotic fungus Cenococcum geophilum.</title>
        <authorList>
            <consortium name="DOE Joint Genome Institute"/>
            <person name="Peter M."/>
            <person name="Kohler A."/>
            <person name="Ohm R.A."/>
            <person name="Kuo A."/>
            <person name="Krutzmann J."/>
            <person name="Morin E."/>
            <person name="Arend M."/>
            <person name="Barry K.W."/>
            <person name="Binder M."/>
            <person name="Choi C."/>
            <person name="Clum A."/>
            <person name="Copeland A."/>
            <person name="Grisel N."/>
            <person name="Haridas S."/>
            <person name="Kipfer T."/>
            <person name="LaButti K."/>
            <person name="Lindquist E."/>
            <person name="Lipzen A."/>
            <person name="Maire R."/>
            <person name="Meier B."/>
            <person name="Mihaltcheva S."/>
            <person name="Molinier V."/>
            <person name="Murat C."/>
            <person name="Poggeler S."/>
            <person name="Quandt C.A."/>
            <person name="Sperisen C."/>
            <person name="Tritt A."/>
            <person name="Tisserant E."/>
            <person name="Crous P.W."/>
            <person name="Henrissat B."/>
            <person name="Nehls U."/>
            <person name="Egli S."/>
            <person name="Spatafora J.W."/>
            <person name="Grigoriev I.V."/>
            <person name="Martin F.M."/>
        </authorList>
    </citation>
    <scope>NUCLEOTIDE SEQUENCE [LARGE SCALE GENOMIC DNA]</scope>
    <source>
        <strain evidence="1 2">CBS 207.34</strain>
    </source>
</reference>
<accession>A0A8E2F6C9</accession>
<evidence type="ECO:0000313" key="2">
    <source>
        <dbReference type="Proteomes" id="UP000250140"/>
    </source>
</evidence>
<evidence type="ECO:0000313" key="1">
    <source>
        <dbReference type="EMBL" id="OCL11123.1"/>
    </source>
</evidence>